<comment type="caution">
    <text evidence="1">The sequence shown here is derived from an EMBL/GenBank/DDBJ whole genome shotgun (WGS) entry which is preliminary data.</text>
</comment>
<name>A0ACC6TPV8_9CREN</name>
<dbReference type="Proteomes" id="UP000053480">
    <property type="component" value="Unassembled WGS sequence"/>
</dbReference>
<reference evidence="1" key="1">
    <citation type="submission" date="2024-07" db="EMBL/GenBank/DDBJ databases">
        <title>Metagenome and Metagenome-Assembled Genomes of Archaea from a hot spring from the geothermal field of Los Azufres, Mexico.</title>
        <authorList>
            <person name="Marin-Paredes R."/>
            <person name="Martinez-Romero E."/>
            <person name="Servin-Garciduenas L.E."/>
        </authorList>
    </citation>
    <scope>NUCLEOTIDE SEQUENCE</scope>
    <source>
        <strain evidence="1">AZ1-454</strain>
    </source>
</reference>
<organism evidence="1 2">
    <name type="scientific">Candidatus Aramenus sulfurataquae</name>
    <dbReference type="NCBI Taxonomy" id="1326980"/>
    <lineage>
        <taxon>Archaea</taxon>
        <taxon>Thermoproteota</taxon>
        <taxon>Thermoprotei</taxon>
        <taxon>Sulfolobales</taxon>
        <taxon>Sulfolobaceae</taxon>
        <taxon>Candidatus Aramenus</taxon>
    </lineage>
</organism>
<dbReference type="EMBL" id="JZWS03000009">
    <property type="protein sequence ID" value="MEW9491916.1"/>
    <property type="molecule type" value="Genomic_DNA"/>
</dbReference>
<proteinExistence type="predicted"/>
<accession>A0ACC6TPV8</accession>
<protein>
    <submittedName>
        <fullName evidence="1">CRISPR DNA repeat-binding protein Cbp1</fullName>
    </submittedName>
</protein>
<gene>
    <name evidence="1" type="primary">cbp1</name>
    <name evidence="1" type="ORF">TQ35_0006930</name>
</gene>
<sequence>MQEEEMIRKAKELYEAGMSIRKIAQQLNLSYSRARKLLKDAGVQFRGKLPKETEEKIVELGKKGYSANRISKELGVNSNTVLRVLRRYSLVKRKRKLSEANIKVIEEMYKSGASIYKIAKQLKISTNLVVYYLKKLNIYKPTHESYSTSQ</sequence>
<evidence type="ECO:0000313" key="2">
    <source>
        <dbReference type="Proteomes" id="UP000053480"/>
    </source>
</evidence>
<evidence type="ECO:0000313" key="1">
    <source>
        <dbReference type="EMBL" id="MEW9491916.1"/>
    </source>
</evidence>